<reference evidence="5 6" key="1">
    <citation type="journal article" date="2024" name="Chem. Sci.">
        <title>Discovery of megapolipeptins by genome mining of a Burkholderiales bacteria collection.</title>
        <authorList>
            <person name="Paulo B.S."/>
            <person name="Recchia M.J.J."/>
            <person name="Lee S."/>
            <person name="Fergusson C.H."/>
            <person name="Romanowski S.B."/>
            <person name="Hernandez A."/>
            <person name="Krull N."/>
            <person name="Liu D.Y."/>
            <person name="Cavanagh H."/>
            <person name="Bos A."/>
            <person name="Gray C.A."/>
            <person name="Murphy B.T."/>
            <person name="Linington R.G."/>
            <person name="Eustaquio A.S."/>
        </authorList>
    </citation>
    <scope>NUCLEOTIDE SEQUENCE [LARGE SCALE GENOMIC DNA]</scope>
    <source>
        <strain evidence="5 6">RL21-008-BIB-B</strain>
    </source>
</reference>
<dbReference type="Gene3D" id="2.30.30.40">
    <property type="entry name" value="SH3 Domains"/>
    <property type="match status" value="1"/>
</dbReference>
<dbReference type="Gene3D" id="2.40.50.180">
    <property type="entry name" value="CheA-289, Domain 4"/>
    <property type="match status" value="1"/>
</dbReference>
<proteinExistence type="predicted"/>
<comment type="subcellular location">
    <subcellularLocation>
        <location evidence="1">Cytoplasm</location>
    </subcellularLocation>
</comment>
<protein>
    <recommendedName>
        <fullName evidence="2">Chemotaxis protein CheW</fullName>
    </recommendedName>
</protein>
<dbReference type="SUPFAM" id="SSF50341">
    <property type="entry name" value="CheW-like"/>
    <property type="match status" value="1"/>
</dbReference>
<dbReference type="Pfam" id="PF01584">
    <property type="entry name" value="CheW"/>
    <property type="match status" value="1"/>
</dbReference>
<feature type="domain" description="CheW-like" evidence="4">
    <location>
        <begin position="91"/>
        <end position="245"/>
    </location>
</feature>
<gene>
    <name evidence="5" type="ORF">PQR63_11140</name>
</gene>
<dbReference type="PROSITE" id="PS50851">
    <property type="entry name" value="CHEW"/>
    <property type="match status" value="1"/>
</dbReference>
<dbReference type="PANTHER" id="PTHR22617">
    <property type="entry name" value="CHEMOTAXIS SENSOR HISTIDINE KINASE-RELATED"/>
    <property type="match status" value="1"/>
</dbReference>
<dbReference type="EMBL" id="JAQQFR010000006">
    <property type="protein sequence ID" value="MFL9878941.1"/>
    <property type="molecule type" value="Genomic_DNA"/>
</dbReference>
<accession>A0ABW8Z9V0</accession>
<keyword evidence="3" id="KW-0963">Cytoplasm</keyword>
<keyword evidence="6" id="KW-1185">Reference proteome</keyword>
<dbReference type="RefSeq" id="WP_408167933.1">
    <property type="nucleotide sequence ID" value="NZ_JAQQFR010000006.1"/>
</dbReference>
<dbReference type="InterPro" id="IPR039315">
    <property type="entry name" value="CheW"/>
</dbReference>
<evidence type="ECO:0000313" key="6">
    <source>
        <dbReference type="Proteomes" id="UP001629214"/>
    </source>
</evidence>
<evidence type="ECO:0000256" key="2">
    <source>
        <dbReference type="ARBA" id="ARBA00021483"/>
    </source>
</evidence>
<evidence type="ECO:0000256" key="3">
    <source>
        <dbReference type="ARBA" id="ARBA00022490"/>
    </source>
</evidence>
<dbReference type="InterPro" id="IPR036061">
    <property type="entry name" value="CheW-like_dom_sf"/>
</dbReference>
<dbReference type="Proteomes" id="UP001629214">
    <property type="component" value="Unassembled WGS sequence"/>
</dbReference>
<sequence length="248" mass="26162">MSDVLQTMPTVEVAVDDCWNRIGVRGDNSCPKLKDYFRCLNCPTFATAASALLDRPVSAAGFRQTDEMPLQSGGDQGDVDNMLRRGRGDATASMLVFRVGEEWLGLPTTVIVEVIEARAIHSLPHQANQSVLGLTNIRGALKICVSLGRMLGIGGIGGNGGSGSGSNGIAAHAGQRLLVVSHEEQILAFPVNEVSGVHAYAADAAQLPPSTIAQTGSAYTQAVIGWRDKKVGLLDCGLLFYALNRSLT</sequence>
<evidence type="ECO:0000313" key="5">
    <source>
        <dbReference type="EMBL" id="MFL9878941.1"/>
    </source>
</evidence>
<dbReference type="PANTHER" id="PTHR22617:SF45">
    <property type="entry name" value="CHEMOTAXIS PROTEIN CHEW"/>
    <property type="match status" value="1"/>
</dbReference>
<evidence type="ECO:0000259" key="4">
    <source>
        <dbReference type="PROSITE" id="PS50851"/>
    </source>
</evidence>
<dbReference type="SMART" id="SM00260">
    <property type="entry name" value="CheW"/>
    <property type="match status" value="1"/>
</dbReference>
<dbReference type="InterPro" id="IPR002545">
    <property type="entry name" value="CheW-lke_dom"/>
</dbReference>
<evidence type="ECO:0000256" key="1">
    <source>
        <dbReference type="ARBA" id="ARBA00004496"/>
    </source>
</evidence>
<name>A0ABW8Z9V0_9BURK</name>
<organism evidence="5 6">
    <name type="scientific">Herbaspirillum rhizosphaerae</name>
    <dbReference type="NCBI Taxonomy" id="346179"/>
    <lineage>
        <taxon>Bacteria</taxon>
        <taxon>Pseudomonadati</taxon>
        <taxon>Pseudomonadota</taxon>
        <taxon>Betaproteobacteria</taxon>
        <taxon>Burkholderiales</taxon>
        <taxon>Oxalobacteraceae</taxon>
        <taxon>Herbaspirillum</taxon>
    </lineage>
</organism>
<comment type="caution">
    <text evidence="5">The sequence shown here is derived from an EMBL/GenBank/DDBJ whole genome shotgun (WGS) entry which is preliminary data.</text>
</comment>